<gene>
    <name evidence="2" type="ORF">GCM10011372_13600</name>
</gene>
<keyword evidence="1" id="KW-0812">Transmembrane</keyword>
<keyword evidence="3" id="KW-1185">Reference proteome</keyword>
<dbReference type="Proteomes" id="UP000636956">
    <property type="component" value="Unassembled WGS sequence"/>
</dbReference>
<dbReference type="EMBL" id="BMMD01000006">
    <property type="protein sequence ID" value="GGJ76651.1"/>
    <property type="molecule type" value="Genomic_DNA"/>
</dbReference>
<evidence type="ECO:0000256" key="1">
    <source>
        <dbReference type="SAM" id="Phobius"/>
    </source>
</evidence>
<sequence>MFALVWAMSVRTGVFLRRFMPTSVLLDVIHTRRGLKWGVPAMLLAIPYLIAAVAFAEMTDYGGWFSVLALLCVWNAFKFLIAGPATLARLIRVRAREARARRILAMVELEAEQERAQVAEPTLRN</sequence>
<feature type="transmembrane region" description="Helical" evidence="1">
    <location>
        <begin position="37"/>
        <end position="56"/>
    </location>
</feature>
<reference evidence="2" key="1">
    <citation type="journal article" date="2014" name="Int. J. Syst. Evol. Microbiol.">
        <title>Complete genome sequence of Corynebacterium casei LMG S-19264T (=DSM 44701T), isolated from a smear-ripened cheese.</title>
        <authorList>
            <consortium name="US DOE Joint Genome Institute (JGI-PGF)"/>
            <person name="Walter F."/>
            <person name="Albersmeier A."/>
            <person name="Kalinowski J."/>
            <person name="Ruckert C."/>
        </authorList>
    </citation>
    <scope>NUCLEOTIDE SEQUENCE</scope>
    <source>
        <strain evidence="2">CGMCC 1.8984</strain>
    </source>
</reference>
<name>A0A917PGJ0_9MICO</name>
<protein>
    <recommendedName>
        <fullName evidence="4">Sulfate permease</fullName>
    </recommendedName>
</protein>
<feature type="transmembrane region" description="Helical" evidence="1">
    <location>
        <begin position="62"/>
        <end position="91"/>
    </location>
</feature>
<dbReference type="RefSeq" id="WP_229662163.1">
    <property type="nucleotide sequence ID" value="NZ_BAABFW010000015.1"/>
</dbReference>
<evidence type="ECO:0000313" key="3">
    <source>
        <dbReference type="Proteomes" id="UP000636956"/>
    </source>
</evidence>
<reference evidence="2" key="2">
    <citation type="submission" date="2020-09" db="EMBL/GenBank/DDBJ databases">
        <authorList>
            <person name="Sun Q."/>
            <person name="Zhou Y."/>
        </authorList>
    </citation>
    <scope>NUCLEOTIDE SEQUENCE</scope>
    <source>
        <strain evidence="2">CGMCC 1.8984</strain>
    </source>
</reference>
<comment type="caution">
    <text evidence="2">The sequence shown here is derived from an EMBL/GenBank/DDBJ whole genome shotgun (WGS) entry which is preliminary data.</text>
</comment>
<accession>A0A917PGJ0</accession>
<keyword evidence="1" id="KW-1133">Transmembrane helix</keyword>
<evidence type="ECO:0000313" key="2">
    <source>
        <dbReference type="EMBL" id="GGJ76651.1"/>
    </source>
</evidence>
<proteinExistence type="predicted"/>
<dbReference type="AlphaFoldDB" id="A0A917PGJ0"/>
<keyword evidence="1" id="KW-0472">Membrane</keyword>
<evidence type="ECO:0008006" key="4">
    <source>
        <dbReference type="Google" id="ProtNLM"/>
    </source>
</evidence>
<organism evidence="2 3">
    <name type="scientific">Agromyces bauzanensis</name>
    <dbReference type="NCBI Taxonomy" id="1308924"/>
    <lineage>
        <taxon>Bacteria</taxon>
        <taxon>Bacillati</taxon>
        <taxon>Actinomycetota</taxon>
        <taxon>Actinomycetes</taxon>
        <taxon>Micrococcales</taxon>
        <taxon>Microbacteriaceae</taxon>
        <taxon>Agromyces</taxon>
    </lineage>
</organism>